<name>A0A1X6MPB2_9APHY</name>
<evidence type="ECO:0000313" key="1">
    <source>
        <dbReference type="EMBL" id="OSX58188.1"/>
    </source>
</evidence>
<accession>A0A1X6MPB2</accession>
<sequence>MYGTIARRWNDAAPTAQSPPEDFYFSFSTVNFHAQHSGSKDCSAPWCHCLDDGHYDESATATRNKGARYAPADTIAVSAPIPQRQCNKWSTARNRARVRMKSHGHIRKTVRVRGIGFPGASRARDAAPGRAGERPRQCEWRVSRICVGIPAAIQDAQTVVSCGGVRPAGLRDGRSRGAQWEERRTSVRSSYPTWSEGPSKLACSVLLERAKRSHELARCSHASHGLHSGNGSLAHAGVEACAPLLRSRSSHRVEARPDLAVGADRRRRTLRGARDPNSAAKDTTHTYRLWEALDEDMRCPGQSYATSLSGMSCCGPYILRHVQSNSDTIQTAATCVIPPMQSMAIS</sequence>
<proteinExistence type="predicted"/>
<dbReference type="AlphaFoldDB" id="A0A1X6MPB2"/>
<protein>
    <submittedName>
        <fullName evidence="1">Uncharacterized protein</fullName>
    </submittedName>
</protein>
<dbReference type="GeneID" id="36322094"/>
<organism evidence="1 2">
    <name type="scientific">Postia placenta MAD-698-R-SB12</name>
    <dbReference type="NCBI Taxonomy" id="670580"/>
    <lineage>
        <taxon>Eukaryota</taxon>
        <taxon>Fungi</taxon>
        <taxon>Dikarya</taxon>
        <taxon>Basidiomycota</taxon>
        <taxon>Agaricomycotina</taxon>
        <taxon>Agaricomycetes</taxon>
        <taxon>Polyporales</taxon>
        <taxon>Adustoporiaceae</taxon>
        <taxon>Rhodonia</taxon>
    </lineage>
</organism>
<keyword evidence="2" id="KW-1185">Reference proteome</keyword>
<gene>
    <name evidence="1" type="ORF">POSPLADRAFT_1036307</name>
</gene>
<dbReference type="EMBL" id="KZ110605">
    <property type="protein sequence ID" value="OSX58188.1"/>
    <property type="molecule type" value="Genomic_DNA"/>
</dbReference>
<dbReference type="RefSeq" id="XP_024334982.1">
    <property type="nucleotide sequence ID" value="XM_024477144.1"/>
</dbReference>
<evidence type="ECO:0000313" key="2">
    <source>
        <dbReference type="Proteomes" id="UP000194127"/>
    </source>
</evidence>
<reference evidence="1 2" key="1">
    <citation type="submission" date="2017-04" db="EMBL/GenBank/DDBJ databases">
        <title>Genome Sequence of the Model Brown-Rot Fungus Postia placenta SB12.</title>
        <authorList>
            <consortium name="DOE Joint Genome Institute"/>
            <person name="Gaskell J."/>
            <person name="Kersten P."/>
            <person name="Larrondo L.F."/>
            <person name="Canessa P."/>
            <person name="Martinez D."/>
            <person name="Hibbett D."/>
            <person name="Schmoll M."/>
            <person name="Kubicek C.P."/>
            <person name="Martinez A.T."/>
            <person name="Yadav J."/>
            <person name="Master E."/>
            <person name="Magnuson J.K."/>
            <person name="James T."/>
            <person name="Yaver D."/>
            <person name="Berka R."/>
            <person name="Labutti K."/>
            <person name="Lipzen A."/>
            <person name="Aerts A."/>
            <person name="Barry K."/>
            <person name="Henrissat B."/>
            <person name="Blanchette R."/>
            <person name="Grigoriev I."/>
            <person name="Cullen D."/>
        </authorList>
    </citation>
    <scope>NUCLEOTIDE SEQUENCE [LARGE SCALE GENOMIC DNA]</scope>
    <source>
        <strain evidence="1 2">MAD-698-R-SB12</strain>
    </source>
</reference>
<dbReference type="Proteomes" id="UP000194127">
    <property type="component" value="Unassembled WGS sequence"/>
</dbReference>